<dbReference type="InterPro" id="IPR032675">
    <property type="entry name" value="LRR_dom_sf"/>
</dbReference>
<protein>
    <recommendedName>
        <fullName evidence="3">F-box domain-containing protein</fullName>
    </recommendedName>
</protein>
<dbReference type="Gene3D" id="3.80.10.10">
    <property type="entry name" value="Ribonuclease Inhibitor"/>
    <property type="match status" value="1"/>
</dbReference>
<reference evidence="1" key="1">
    <citation type="journal article" date="2022" name="bioRxiv">
        <title>Genomics of Preaxostyla Flagellates Illuminates Evolutionary Transitions and the Path Towards Mitochondrial Loss.</title>
        <authorList>
            <person name="Novak L.V.F."/>
            <person name="Treitli S.C."/>
            <person name="Pyrih J."/>
            <person name="Halakuc P."/>
            <person name="Pipaliya S.V."/>
            <person name="Vacek V."/>
            <person name="Brzon O."/>
            <person name="Soukal P."/>
            <person name="Eme L."/>
            <person name="Dacks J.B."/>
            <person name="Karnkowska A."/>
            <person name="Elias M."/>
            <person name="Hampl V."/>
        </authorList>
    </citation>
    <scope>NUCLEOTIDE SEQUENCE</scope>
    <source>
        <strain evidence="1">RCP-MX</strain>
    </source>
</reference>
<evidence type="ECO:0008006" key="3">
    <source>
        <dbReference type="Google" id="ProtNLM"/>
    </source>
</evidence>
<comment type="caution">
    <text evidence="1">The sequence shown here is derived from an EMBL/GenBank/DDBJ whole genome shotgun (WGS) entry which is preliminary data.</text>
</comment>
<proteinExistence type="predicted"/>
<keyword evidence="2" id="KW-1185">Reference proteome</keyword>
<dbReference type="EMBL" id="JAPMOS010000111">
    <property type="protein sequence ID" value="KAJ4455336.1"/>
    <property type="molecule type" value="Genomic_DNA"/>
</dbReference>
<name>A0ABQ8U7L7_9EUKA</name>
<dbReference type="SUPFAM" id="SSF52047">
    <property type="entry name" value="RNI-like"/>
    <property type="match status" value="1"/>
</dbReference>
<accession>A0ABQ8U7L7</accession>
<dbReference type="Proteomes" id="UP001141327">
    <property type="component" value="Unassembled WGS sequence"/>
</dbReference>
<gene>
    <name evidence="1" type="ORF">PAPYR_9726</name>
</gene>
<organism evidence="1 2">
    <name type="scientific">Paratrimastix pyriformis</name>
    <dbReference type="NCBI Taxonomy" id="342808"/>
    <lineage>
        <taxon>Eukaryota</taxon>
        <taxon>Metamonada</taxon>
        <taxon>Preaxostyla</taxon>
        <taxon>Paratrimastigidae</taxon>
        <taxon>Paratrimastix</taxon>
    </lineage>
</organism>
<evidence type="ECO:0000313" key="2">
    <source>
        <dbReference type="Proteomes" id="UP001141327"/>
    </source>
</evidence>
<sequence>MSQGTVGGLSRLLAMASPDHPSSPPISSPPASQLASTKIAILPACPFPRLMELPDDVWLHLADADASLAMHCTLSAINHRLRGLTKRVTRLCWPEGVPRTDCPRGSELRAAVIPPWPGAVQPPLRAIIGRCAGSVRFLSICADEKTLWELPPMPNLRTLFLMADVVTPILILHQCPNLVVLGMPHFSTKVPVGFTRELEAVCPRLRHLYCQLTDMGCFGLAGCAPAGAQITEVESADVDESVKVTIGGGDPTGAWAGHEKGRQSLFLPARVRRLALQCHPADVPALLGHLPNLTHLELIPSTSQTPDGMAAFMRTLAQACPRLAELHLGPNVALTTPEDLAEVGPVLVSLTARLVGTAGSLIALPTPRLRRCDLQLRTDLSAITLELSQVQELSLSVPPSLARLTLRCPWLRSVSITIRAPSSGVSGTAPLCLECQAHLPLSLIELRSPLAPDMGIYESCCAPLVAAVTGSVDLRLELPQVTIDVPQKGQRGTGPLENLPPSVRRLSLGLKAATALRLAPTVTRLALTQANCPETRLSGPGLRTLELGGSATRSPRTLELDTPLLAELVVAEGFPAVTFASRAALRRVAALRSPNDKEGIGRLYAFLQGPAGQTLSELSFRSAGILDPAPIIELPALRSLHMVTPPPEPTKSTPSTHALLICPAMERLSCGGQVWIQSVCPFLARLGQEAPLSYPITPTGELRGVLPQQLTKPNSHTEHWGRGAVVVLLACSNMADGASTTRKDGAMSPSAAWGPAIRTVVLENATPSKLRAHLKAYRPDVLLLECPSTRDALILRTSQTPRLRGLLASDLLAIFAQAGIAPLTILHRLPPEAPSCVPPDLFMWSLWTALRDGRRLVGHFHESQALDQYLRALGQGDISRPGAALTALTQSEAAAQWLGYIGHPPREPAITNPDRSARSLQAHFPGVRLRDLADAVRRRDHQFCRPWPTSRPQFRLGWACQECSRMACALSDTRPVLSPAKMRLFEPALVLPDFETRLTCLPILQSADTLTLTDMPLPRFGESCGLPGFCVRCLLRGRSEVPSALPVVFSTDSFGCDGIFELVLRDDIDCAELPPFDFDEGPPRYQQPLEAPVSLYLQAILPSKQPPLRVLVVMPESKAPEHRGVNLGSAERRELRIGPCWGNLSVSTVILSEPPQAAFQATAAALADAQPDVLVFMASRTRKDFLSPQSPQDFAHFIEGACPLRLPRLVAVLGLDHAVDTGRFLQRNLRPTAPEGGGLERVVASADGATDTEISMFLSALLAYLPCNPPEDLDEVLEVACRLADYTKQQRHLRVLIRVAPCGDEPADSVD</sequence>
<evidence type="ECO:0000313" key="1">
    <source>
        <dbReference type="EMBL" id="KAJ4455336.1"/>
    </source>
</evidence>